<keyword evidence="3" id="KW-1185">Reference proteome</keyword>
<keyword evidence="1 2" id="KW-0378">Hydrolase</keyword>
<dbReference type="PANTHER" id="PTHR43794:SF11">
    <property type="entry name" value="AMIDOHYDROLASE-RELATED DOMAIN-CONTAINING PROTEIN"/>
    <property type="match status" value="1"/>
</dbReference>
<name>A0A841K7N7_9BACT</name>
<dbReference type="InterPro" id="IPR050287">
    <property type="entry name" value="MTA/SAH_deaminase"/>
</dbReference>
<gene>
    <name evidence="2" type="ORF">HNQ77_004577</name>
</gene>
<evidence type="ECO:0000256" key="1">
    <source>
        <dbReference type="ARBA" id="ARBA00022801"/>
    </source>
</evidence>
<dbReference type="Proteomes" id="UP000538666">
    <property type="component" value="Unassembled WGS sequence"/>
</dbReference>
<dbReference type="InterPro" id="IPR032466">
    <property type="entry name" value="Metal_Hydrolase"/>
</dbReference>
<dbReference type="GO" id="GO:0016810">
    <property type="term" value="F:hydrolase activity, acting on carbon-nitrogen (but not peptide) bonds"/>
    <property type="evidence" value="ECO:0007669"/>
    <property type="project" value="InterPro"/>
</dbReference>
<reference evidence="2 3" key="1">
    <citation type="submission" date="2020-08" db="EMBL/GenBank/DDBJ databases">
        <title>Genomic Encyclopedia of Type Strains, Phase IV (KMG-IV): sequencing the most valuable type-strain genomes for metagenomic binning, comparative biology and taxonomic classification.</title>
        <authorList>
            <person name="Goeker M."/>
        </authorList>
    </citation>
    <scope>NUCLEOTIDE SEQUENCE [LARGE SCALE GENOMIC DNA]</scope>
    <source>
        <strain evidence="2 3">DSM 103733</strain>
    </source>
</reference>
<evidence type="ECO:0000313" key="3">
    <source>
        <dbReference type="Proteomes" id="UP000538666"/>
    </source>
</evidence>
<dbReference type="RefSeq" id="WP_050060366.1">
    <property type="nucleotide sequence ID" value="NZ_JACHEK010000010.1"/>
</dbReference>
<dbReference type="Gene3D" id="3.20.20.140">
    <property type="entry name" value="Metal-dependent hydrolases"/>
    <property type="match status" value="2"/>
</dbReference>
<organism evidence="2 3">
    <name type="scientific">Silvibacterium bohemicum</name>
    <dbReference type="NCBI Taxonomy" id="1577686"/>
    <lineage>
        <taxon>Bacteria</taxon>
        <taxon>Pseudomonadati</taxon>
        <taxon>Acidobacteriota</taxon>
        <taxon>Terriglobia</taxon>
        <taxon>Terriglobales</taxon>
        <taxon>Acidobacteriaceae</taxon>
        <taxon>Silvibacterium</taxon>
    </lineage>
</organism>
<dbReference type="Gene3D" id="2.30.40.10">
    <property type="entry name" value="Urease, subunit C, domain 1"/>
    <property type="match status" value="1"/>
</dbReference>
<dbReference type="SUPFAM" id="SSF51338">
    <property type="entry name" value="Composite domain of metallo-dependent hydrolases"/>
    <property type="match status" value="2"/>
</dbReference>
<sequence>MISAAAPLRSIAATSSQRIVLAGARVARSPFSAKHRTIVVAGPFIESIQMQWLDQARSHRGDEAVIDLSGYTVLPGLVNAHDHLDFSIFPRLGNGPYNNWKEWAADIYHPGRPPIDQLLRVPRETRVWWGGIRNLLCGVTSVSHHNRYLPEVFEDGFPVSVPAEYGWAHSVTDPEEVRESYRQTPSDWPFLIHVAEGTDDAAEEEFEQLQSLLPIDERVVLIHAVGLSSRQWKTVEQGHAGLVWCPSTNLFLLGRTLSVEQMRRLPNAALATDSPLTSTRDLLDEVRFVHREMDAPAPLLYELVTTKAARLLRLNSGQGELKPGGHADLIATKDMSGDPSETLAGISWRDIELVMQAGKVMLASAEIAARLPEELRSGMERIFVDGTKRFVRAPVQKLLDETQTVLGRPLSITGRSVESEGPSDAILCPSSTPAYALQ</sequence>
<dbReference type="AlphaFoldDB" id="A0A841K7N7"/>
<dbReference type="OrthoDB" id="9807210at2"/>
<dbReference type="EMBL" id="JACHEK010000010">
    <property type="protein sequence ID" value="MBB6146598.1"/>
    <property type="molecule type" value="Genomic_DNA"/>
</dbReference>
<accession>A0A841K7N7</accession>
<protein>
    <submittedName>
        <fullName evidence="2">Cytosine/adenosine deaminase-related metal-dependent hydrolase</fullName>
    </submittedName>
</protein>
<dbReference type="PANTHER" id="PTHR43794">
    <property type="entry name" value="AMINOHYDROLASE SSNA-RELATED"/>
    <property type="match status" value="1"/>
</dbReference>
<proteinExistence type="predicted"/>
<comment type="caution">
    <text evidence="2">The sequence shown here is derived from an EMBL/GenBank/DDBJ whole genome shotgun (WGS) entry which is preliminary data.</text>
</comment>
<dbReference type="SUPFAM" id="SSF51556">
    <property type="entry name" value="Metallo-dependent hydrolases"/>
    <property type="match status" value="1"/>
</dbReference>
<dbReference type="InterPro" id="IPR011059">
    <property type="entry name" value="Metal-dep_hydrolase_composite"/>
</dbReference>
<evidence type="ECO:0000313" key="2">
    <source>
        <dbReference type="EMBL" id="MBB6146598.1"/>
    </source>
</evidence>